<evidence type="ECO:0000313" key="1">
    <source>
        <dbReference type="EMBL" id="QJA74372.1"/>
    </source>
</evidence>
<dbReference type="AlphaFoldDB" id="A0A6M3L398"/>
<accession>A0A6M3L398</accession>
<evidence type="ECO:0000313" key="2">
    <source>
        <dbReference type="EMBL" id="QJA88880.1"/>
    </source>
</evidence>
<dbReference type="EMBL" id="MT142809">
    <property type="protein sequence ID" value="QJA88880.1"/>
    <property type="molecule type" value="Genomic_DNA"/>
</dbReference>
<name>A0A6M3L398_9ZZZZ</name>
<organism evidence="2">
    <name type="scientific">viral metagenome</name>
    <dbReference type="NCBI Taxonomy" id="1070528"/>
    <lineage>
        <taxon>unclassified sequences</taxon>
        <taxon>metagenomes</taxon>
        <taxon>organismal metagenomes</taxon>
    </lineage>
</organism>
<sequence>MEEIIKQAPVRIKLEEGAKGEIKASVSIDGDDENLVIPRILQAFKALKAGVNNG</sequence>
<gene>
    <name evidence="1" type="ORF">MM415A02030_0017</name>
    <name evidence="2" type="ORF">MM415B02664_0017</name>
</gene>
<reference evidence="2" key="1">
    <citation type="submission" date="2020-03" db="EMBL/GenBank/DDBJ databases">
        <title>The deep terrestrial virosphere.</title>
        <authorList>
            <person name="Holmfeldt K."/>
            <person name="Nilsson E."/>
            <person name="Simone D."/>
            <person name="Lopez-Fernandez M."/>
            <person name="Wu X."/>
            <person name="de Brujin I."/>
            <person name="Lundin D."/>
            <person name="Andersson A."/>
            <person name="Bertilsson S."/>
            <person name="Dopson M."/>
        </authorList>
    </citation>
    <scope>NUCLEOTIDE SEQUENCE</scope>
    <source>
        <strain evidence="1">MM415A02030</strain>
        <strain evidence="2">MM415B02664</strain>
    </source>
</reference>
<protein>
    <submittedName>
        <fullName evidence="2">Uncharacterized protein</fullName>
    </submittedName>
</protein>
<proteinExistence type="predicted"/>
<dbReference type="EMBL" id="MT142093">
    <property type="protein sequence ID" value="QJA74372.1"/>
    <property type="molecule type" value="Genomic_DNA"/>
</dbReference>